<feature type="signal peptide" evidence="1">
    <location>
        <begin position="1"/>
        <end position="21"/>
    </location>
</feature>
<sequence>MIINKKLVTLTLSSVICASLAGCGGSSSDTSGSSFNGGGVEEIIGIAITQSNADEIIADGIANPIKLTSDLLYFGNELDIDSLEIASSTDNSATYNCTSGGTVTITEVGTTTTTSSSLVLDYDNCVQDDVHFHGESAVQTTMTSGTLADFGSKADDWHGTKTSSLTELERTTSTSNGTTNVINGDIVIESSYIADTQVFQDHLTSENLSYDVTASDARESSYDFKNLSFVSTEDEINGTAVLSINFIADHASDDFNIGEMQMATEPALTLESSVLQSGEVVFTTGVSSLLLEAVGNDNIDVALDLDGNSTYDVTLSSTTWSSFFD</sequence>
<name>A0A317CCF5_9GAMM</name>
<evidence type="ECO:0000256" key="1">
    <source>
        <dbReference type="SAM" id="SignalP"/>
    </source>
</evidence>
<dbReference type="EMBL" id="QGKL01000029">
    <property type="protein sequence ID" value="PWQ96238.1"/>
    <property type="molecule type" value="Genomic_DNA"/>
</dbReference>
<gene>
    <name evidence="2" type="ORF">DKT75_09600</name>
</gene>
<dbReference type="RefSeq" id="WP_109823210.1">
    <property type="nucleotide sequence ID" value="NZ_QGKL01000029.1"/>
</dbReference>
<proteinExistence type="predicted"/>
<reference evidence="2 3" key="1">
    <citation type="submission" date="2018-05" db="EMBL/GenBank/DDBJ databases">
        <title>Leucothrix arctica sp. nov., isolated from Arctic seawater.</title>
        <authorList>
            <person name="Choi A."/>
            <person name="Baek K."/>
        </authorList>
    </citation>
    <scope>NUCLEOTIDE SEQUENCE [LARGE SCALE GENOMIC DNA]</scope>
    <source>
        <strain evidence="2 3">IMCC9719</strain>
    </source>
</reference>
<evidence type="ECO:0000313" key="3">
    <source>
        <dbReference type="Proteomes" id="UP000245506"/>
    </source>
</evidence>
<dbReference type="PROSITE" id="PS51257">
    <property type="entry name" value="PROKAR_LIPOPROTEIN"/>
    <property type="match status" value="1"/>
</dbReference>
<keyword evidence="1" id="KW-0732">Signal</keyword>
<accession>A0A317CCF5</accession>
<evidence type="ECO:0008006" key="4">
    <source>
        <dbReference type="Google" id="ProtNLM"/>
    </source>
</evidence>
<feature type="chain" id="PRO_5016282435" description="Lipoprotein" evidence="1">
    <location>
        <begin position="22"/>
        <end position="325"/>
    </location>
</feature>
<keyword evidence="3" id="KW-1185">Reference proteome</keyword>
<evidence type="ECO:0000313" key="2">
    <source>
        <dbReference type="EMBL" id="PWQ96238.1"/>
    </source>
</evidence>
<organism evidence="2 3">
    <name type="scientific">Leucothrix arctica</name>
    <dbReference type="NCBI Taxonomy" id="1481894"/>
    <lineage>
        <taxon>Bacteria</taxon>
        <taxon>Pseudomonadati</taxon>
        <taxon>Pseudomonadota</taxon>
        <taxon>Gammaproteobacteria</taxon>
        <taxon>Thiotrichales</taxon>
        <taxon>Thiotrichaceae</taxon>
        <taxon>Leucothrix</taxon>
    </lineage>
</organism>
<comment type="caution">
    <text evidence="2">The sequence shown here is derived from an EMBL/GenBank/DDBJ whole genome shotgun (WGS) entry which is preliminary data.</text>
</comment>
<dbReference type="AlphaFoldDB" id="A0A317CCF5"/>
<dbReference type="Proteomes" id="UP000245506">
    <property type="component" value="Unassembled WGS sequence"/>
</dbReference>
<protein>
    <recommendedName>
        <fullName evidence="4">Lipoprotein</fullName>
    </recommendedName>
</protein>